<dbReference type="GO" id="GO:0001228">
    <property type="term" value="F:DNA-binding transcription activator activity, RNA polymerase II-specific"/>
    <property type="evidence" value="ECO:0007669"/>
    <property type="project" value="TreeGrafter"/>
</dbReference>
<accession>A0A1E3NHP4</accession>
<feature type="region of interest" description="Disordered" evidence="4">
    <location>
        <begin position="152"/>
        <end position="171"/>
    </location>
</feature>
<dbReference type="RefSeq" id="XP_019016729.1">
    <property type="nucleotide sequence ID" value="XM_019164387.1"/>
</dbReference>
<keyword evidence="7" id="KW-1185">Reference proteome</keyword>
<evidence type="ECO:0000256" key="4">
    <source>
        <dbReference type="SAM" id="MobiDB-lite"/>
    </source>
</evidence>
<feature type="region of interest" description="Disordered" evidence="4">
    <location>
        <begin position="202"/>
        <end position="244"/>
    </location>
</feature>
<dbReference type="GO" id="GO:0090575">
    <property type="term" value="C:RNA polymerase II transcription regulator complex"/>
    <property type="evidence" value="ECO:0007669"/>
    <property type="project" value="TreeGrafter"/>
</dbReference>
<dbReference type="PANTHER" id="PTHR40621:SF7">
    <property type="entry name" value="BZIP DOMAIN-CONTAINING PROTEIN"/>
    <property type="match status" value="1"/>
</dbReference>
<dbReference type="PANTHER" id="PTHR40621">
    <property type="entry name" value="TRANSCRIPTION FACTOR KAPC-RELATED"/>
    <property type="match status" value="1"/>
</dbReference>
<dbReference type="STRING" id="763406.A0A1E3NHP4"/>
<dbReference type="Proteomes" id="UP000094455">
    <property type="component" value="Unassembled WGS sequence"/>
</dbReference>
<proteinExistence type="predicted"/>
<dbReference type="PROSITE" id="PS00036">
    <property type="entry name" value="BZIP_BASIC"/>
    <property type="match status" value="1"/>
</dbReference>
<dbReference type="Pfam" id="PF10297">
    <property type="entry name" value="Hap4_Hap_bind"/>
    <property type="match status" value="1"/>
</dbReference>
<keyword evidence="2" id="KW-0539">Nucleus</keyword>
<evidence type="ECO:0000256" key="3">
    <source>
        <dbReference type="SAM" id="Coils"/>
    </source>
</evidence>
<gene>
    <name evidence="6" type="ORF">PICMEDRAFT_73131</name>
</gene>
<feature type="compositionally biased region" description="Low complexity" evidence="4">
    <location>
        <begin position="226"/>
        <end position="244"/>
    </location>
</feature>
<name>A0A1E3NHP4_9ASCO</name>
<dbReference type="CDD" id="cd14688">
    <property type="entry name" value="bZIP_YAP"/>
    <property type="match status" value="1"/>
</dbReference>
<evidence type="ECO:0000313" key="6">
    <source>
        <dbReference type="EMBL" id="ODQ45616.1"/>
    </source>
</evidence>
<dbReference type="Gene3D" id="1.20.5.170">
    <property type="match status" value="1"/>
</dbReference>
<dbReference type="SMART" id="SM00338">
    <property type="entry name" value="BRLZ"/>
    <property type="match status" value="1"/>
</dbReference>
<protein>
    <recommendedName>
        <fullName evidence="5">BZIP domain-containing protein</fullName>
    </recommendedName>
</protein>
<comment type="subcellular location">
    <subcellularLocation>
        <location evidence="1">Nucleus</location>
    </subcellularLocation>
</comment>
<dbReference type="InterPro" id="IPR004827">
    <property type="entry name" value="bZIP"/>
</dbReference>
<sequence length="480" mass="52279">MPTSNRTSTNFSVKGDEGKPITKIVMSKEWVLPPRPKPGRKPCDDIPSSKRKAQNRAAQRAFRERRANRVSELEEKIMEMERDRSVSEGLLNNMIKTLQNENSQLKSENAGLRGDNAKLVQRLKDSAPAGGATSSPERMSSLESLFNLEPQSAVPLKRKSSSSVSPSTRSLSKGEIDFTNAFAFKKQRKMPVLNDIFFSKSESVKPESKEQTPSGSGIPLSARPGSSSSATPTPLAAPTTTAATTATTATTAATTNASTTTSTISNNIPFESCGFCSEDTPCVCREIETEQQQQMQREIRNIKESKLKIEIEKKERELIMELTRSAKKDDMAQIAKCTGNPGTCLQCRNDPLSNLFCKTIAEKSSEEEIVLPSISRNGSISSMNDAAVSISNSTSSSISNPGSTSSSKYRLPSLESLKLNEAGKQFVPCADAYKTISHHLDIRNVGVNNIANNLQTKGMFVEVGSVVSCLRELDRKFSSS</sequence>
<dbReference type="InterPro" id="IPR018287">
    <property type="entry name" value="Hap4_TF_heteromerisation"/>
</dbReference>
<keyword evidence="3" id="KW-0175">Coiled coil</keyword>
<dbReference type="SUPFAM" id="SSF57959">
    <property type="entry name" value="Leucine zipper domain"/>
    <property type="match status" value="1"/>
</dbReference>
<dbReference type="InterPro" id="IPR050936">
    <property type="entry name" value="AP-1-like"/>
</dbReference>
<reference evidence="6 7" key="1">
    <citation type="journal article" date="2016" name="Proc. Natl. Acad. Sci. U.S.A.">
        <title>Comparative genomics of biotechnologically important yeasts.</title>
        <authorList>
            <person name="Riley R."/>
            <person name="Haridas S."/>
            <person name="Wolfe K.H."/>
            <person name="Lopes M.R."/>
            <person name="Hittinger C.T."/>
            <person name="Goeker M."/>
            <person name="Salamov A.A."/>
            <person name="Wisecaver J.H."/>
            <person name="Long T.M."/>
            <person name="Calvey C.H."/>
            <person name="Aerts A.L."/>
            <person name="Barry K.W."/>
            <person name="Choi C."/>
            <person name="Clum A."/>
            <person name="Coughlan A.Y."/>
            <person name="Deshpande S."/>
            <person name="Douglass A.P."/>
            <person name="Hanson S.J."/>
            <person name="Klenk H.-P."/>
            <person name="LaButti K.M."/>
            <person name="Lapidus A."/>
            <person name="Lindquist E.A."/>
            <person name="Lipzen A.M."/>
            <person name="Meier-Kolthoff J.P."/>
            <person name="Ohm R.A."/>
            <person name="Otillar R.P."/>
            <person name="Pangilinan J.L."/>
            <person name="Peng Y."/>
            <person name="Rokas A."/>
            <person name="Rosa C.A."/>
            <person name="Scheuner C."/>
            <person name="Sibirny A.A."/>
            <person name="Slot J.C."/>
            <person name="Stielow J.B."/>
            <person name="Sun H."/>
            <person name="Kurtzman C.P."/>
            <person name="Blackwell M."/>
            <person name="Grigoriev I.V."/>
            <person name="Jeffries T.W."/>
        </authorList>
    </citation>
    <scope>NUCLEOTIDE SEQUENCE [LARGE SCALE GENOMIC DNA]</scope>
    <source>
        <strain evidence="6 7">NRRL Y-2026</strain>
    </source>
</reference>
<evidence type="ECO:0000256" key="1">
    <source>
        <dbReference type="ARBA" id="ARBA00004123"/>
    </source>
</evidence>
<dbReference type="EMBL" id="KV454004">
    <property type="protein sequence ID" value="ODQ45616.1"/>
    <property type="molecule type" value="Genomic_DNA"/>
</dbReference>
<dbReference type="InterPro" id="IPR046347">
    <property type="entry name" value="bZIP_sf"/>
</dbReference>
<feature type="domain" description="BZIP" evidence="5">
    <location>
        <begin position="50"/>
        <end position="65"/>
    </location>
</feature>
<feature type="coiled-coil region" evidence="3">
    <location>
        <begin position="285"/>
        <end position="315"/>
    </location>
</feature>
<feature type="compositionally biased region" description="Low complexity" evidence="4">
    <location>
        <begin position="161"/>
        <end position="171"/>
    </location>
</feature>
<feature type="region of interest" description="Disordered" evidence="4">
    <location>
        <begin position="24"/>
        <end position="68"/>
    </location>
</feature>
<dbReference type="GO" id="GO:0000976">
    <property type="term" value="F:transcription cis-regulatory region binding"/>
    <property type="evidence" value="ECO:0007669"/>
    <property type="project" value="InterPro"/>
</dbReference>
<evidence type="ECO:0000313" key="7">
    <source>
        <dbReference type="Proteomes" id="UP000094455"/>
    </source>
</evidence>
<evidence type="ECO:0000259" key="5">
    <source>
        <dbReference type="PROSITE" id="PS00036"/>
    </source>
</evidence>
<evidence type="ECO:0000256" key="2">
    <source>
        <dbReference type="ARBA" id="ARBA00023242"/>
    </source>
</evidence>
<dbReference type="GeneID" id="30181074"/>
<dbReference type="AlphaFoldDB" id="A0A1E3NHP4"/>
<organism evidence="6 7">
    <name type="scientific">Pichia membranifaciens NRRL Y-2026</name>
    <dbReference type="NCBI Taxonomy" id="763406"/>
    <lineage>
        <taxon>Eukaryota</taxon>
        <taxon>Fungi</taxon>
        <taxon>Dikarya</taxon>
        <taxon>Ascomycota</taxon>
        <taxon>Saccharomycotina</taxon>
        <taxon>Pichiomycetes</taxon>
        <taxon>Pichiales</taxon>
        <taxon>Pichiaceae</taxon>
        <taxon>Pichia</taxon>
    </lineage>
</organism>
<dbReference type="OrthoDB" id="5374328at2759"/>